<dbReference type="RefSeq" id="WP_324668602.1">
    <property type="nucleotide sequence ID" value="NZ_CP141614.1"/>
</dbReference>
<dbReference type="EMBL" id="CP141614">
    <property type="protein sequence ID" value="WRP14293.1"/>
    <property type="molecule type" value="Genomic_DNA"/>
</dbReference>
<reference evidence="2" key="1">
    <citation type="submission" date="2023-12" db="EMBL/GenBank/DDBJ databases">
        <title>Novel isolates from deep terrestrial aquifers shed light on the physiology and ecology of the class Limnochordia.</title>
        <authorList>
            <person name="Karnachuk O.V."/>
            <person name="Lukina A.P."/>
            <person name="Avakyan M.R."/>
            <person name="Kadnikov V."/>
            <person name="Begmatov S."/>
            <person name="Beletsky A.V."/>
            <person name="Mardanov A.V."/>
            <person name="Ravin N.V."/>
        </authorList>
    </citation>
    <scope>NUCLEOTIDE SEQUENCE [LARGE SCALE GENOMIC DNA]</scope>
    <source>
        <strain evidence="2">LN</strain>
    </source>
</reference>
<accession>A0ABZ1BPA1</accession>
<organism evidence="1 2">
    <name type="scientific">Geochorda subterranea</name>
    <dbReference type="NCBI Taxonomy" id="3109564"/>
    <lineage>
        <taxon>Bacteria</taxon>
        <taxon>Bacillati</taxon>
        <taxon>Bacillota</taxon>
        <taxon>Limnochordia</taxon>
        <taxon>Limnochordales</taxon>
        <taxon>Geochordaceae</taxon>
        <taxon>Geochorda</taxon>
    </lineage>
</organism>
<name>A0ABZ1BPA1_9FIRM</name>
<protein>
    <recommendedName>
        <fullName evidence="3">Capsule assembly protein Wzi</fullName>
    </recommendedName>
</protein>
<evidence type="ECO:0000313" key="2">
    <source>
        <dbReference type="Proteomes" id="UP001333102"/>
    </source>
</evidence>
<dbReference type="SUPFAM" id="SSF56935">
    <property type="entry name" value="Porins"/>
    <property type="match status" value="1"/>
</dbReference>
<evidence type="ECO:0000313" key="1">
    <source>
        <dbReference type="EMBL" id="WRP14293.1"/>
    </source>
</evidence>
<proteinExistence type="predicted"/>
<gene>
    <name evidence="1" type="ORF">VLY81_12845</name>
</gene>
<keyword evidence="2" id="KW-1185">Reference proteome</keyword>
<evidence type="ECO:0008006" key="3">
    <source>
        <dbReference type="Google" id="ProtNLM"/>
    </source>
</evidence>
<sequence>MRRDAARGLEPAGRRLGRGAAAFAAAALLAAALAGPAGATSWQLEGRLGHHLFYGTLAEDLLQHELAYRLALRVRPDWDGQVYVSVEGGVGLSSVTPSPFFEAPPENAWPELDEAYVDLYLPMVDLRLGRQVVAWGTADGFNPTDVVNPRASGLGSLATGEVSRLPVPAVRAAVFAWPRFAVTAVGVADFVPAPLPETLLKQRVESSSHVSLPDPWLALEEPQGRDRYELGLRGEMALGAWDLYLSYFNGVEDWPALWVALTSDSTVQVQGRYRRQQHVGLALAGSVEGVGLWAEAAYVVPEEVPELETGPLTPLSDNEPRWEAIVGADYRWGDLHVSGQLMGLQRRRLLSPYREPGVEGDGLYAIGLVRHSPPLGSTTWELVTLASLRDGSAVVAPGVSHEIRPGLQLSARYLAVVGDAGTELGALRDGVEGLATRLTWSF</sequence>
<dbReference type="Proteomes" id="UP001333102">
    <property type="component" value="Chromosome"/>
</dbReference>